<evidence type="ECO:0000313" key="2">
    <source>
        <dbReference type="Proteomes" id="UP000295064"/>
    </source>
</evidence>
<accession>A0A4R6LMJ8</accession>
<dbReference type="EMBL" id="SNWX01000014">
    <property type="protein sequence ID" value="TDO86444.1"/>
    <property type="molecule type" value="Genomic_DNA"/>
</dbReference>
<dbReference type="InterPro" id="IPR011990">
    <property type="entry name" value="TPR-like_helical_dom_sf"/>
</dbReference>
<organism evidence="1 2">
    <name type="scientific">Halanaerobium saccharolyticum</name>
    <dbReference type="NCBI Taxonomy" id="43595"/>
    <lineage>
        <taxon>Bacteria</taxon>
        <taxon>Bacillati</taxon>
        <taxon>Bacillota</taxon>
        <taxon>Clostridia</taxon>
        <taxon>Halanaerobiales</taxon>
        <taxon>Halanaerobiaceae</taxon>
        <taxon>Halanaerobium</taxon>
    </lineage>
</organism>
<dbReference type="RefSeq" id="WP_133515245.1">
    <property type="nucleotide sequence ID" value="NZ_SNWX01000014.1"/>
</dbReference>
<dbReference type="OrthoDB" id="9777768at2"/>
<evidence type="ECO:0008006" key="3">
    <source>
        <dbReference type="Google" id="ProtNLM"/>
    </source>
</evidence>
<reference evidence="1 2" key="1">
    <citation type="submission" date="2019-03" db="EMBL/GenBank/DDBJ databases">
        <title>Subsurface microbial communities from deep shales in Ohio and West Virginia, USA.</title>
        <authorList>
            <person name="Wrighton K."/>
        </authorList>
    </citation>
    <scope>NUCLEOTIDE SEQUENCE [LARGE SCALE GENOMIC DNA]</scope>
    <source>
        <strain evidence="1 2">MA284_T2</strain>
    </source>
</reference>
<dbReference type="Proteomes" id="UP000295064">
    <property type="component" value="Unassembled WGS sequence"/>
</dbReference>
<comment type="caution">
    <text evidence="1">The sequence shown here is derived from an EMBL/GenBank/DDBJ whole genome shotgun (WGS) entry which is preliminary data.</text>
</comment>
<protein>
    <recommendedName>
        <fullName evidence="3">Tetratricopeptide repeat protein</fullName>
    </recommendedName>
</protein>
<sequence>MLKKSIILTLLLLFIVSSVILAAEPRLVEIQNLINQGRTEEALDILNQSQLELDPDLKFYKALLLSWQEKYQEAEALLLGLVESNPGRLDVYNQLGRIYGWQREFIKAEDIIERAQNIEYSSERTALLSRHAEWQDNHFKAKKLIKEAITKAETPELSAQYKENLKRINNKLKLAFYLEGKAVYSEAEKEDLELRFGLEKPFRDGLNFDTEAGVNYFKNESNFIFSSEIELDKPIIPDKTCLSSEFVYYSGGSRDEYELNNNFDYLINPRNRLGLNYNFIEDNVNPEYQTLELEYEHKFEQTIMVLKNTSRRYSDGWTADFSQHLDLYYPRDNYLLNLALSHYQGGEYVFKVGFEFSDLFSGDKFDLSNFNLWFNDQKTSNLDFRMDLK</sequence>
<evidence type="ECO:0000313" key="1">
    <source>
        <dbReference type="EMBL" id="TDO86444.1"/>
    </source>
</evidence>
<gene>
    <name evidence="1" type="ORF">DFR79_11416</name>
</gene>
<name>A0A4R6LMJ8_9FIRM</name>
<dbReference type="SUPFAM" id="SSF48452">
    <property type="entry name" value="TPR-like"/>
    <property type="match status" value="1"/>
</dbReference>
<dbReference type="AlphaFoldDB" id="A0A4R6LMJ8"/>
<dbReference type="Gene3D" id="1.25.40.10">
    <property type="entry name" value="Tetratricopeptide repeat domain"/>
    <property type="match status" value="1"/>
</dbReference>
<proteinExistence type="predicted"/>